<feature type="binding site" evidence="5">
    <location>
        <position position="51"/>
    </location>
    <ligand>
        <name>(2E)-4-hydroxy-3-methylbut-2-enyl diphosphate</name>
        <dbReference type="ChEBI" id="CHEBI:128753"/>
    </ligand>
</feature>
<evidence type="ECO:0000256" key="5">
    <source>
        <dbReference type="HAMAP-Rule" id="MF_00191"/>
    </source>
</evidence>
<dbReference type="GO" id="GO:0046872">
    <property type="term" value="F:metal ion binding"/>
    <property type="evidence" value="ECO:0007669"/>
    <property type="project" value="UniProtKB-KW"/>
</dbReference>
<evidence type="ECO:0000256" key="3">
    <source>
        <dbReference type="ARBA" id="ARBA00023004"/>
    </source>
</evidence>
<reference evidence="7 9" key="5">
    <citation type="journal article" date="2023" name="Int. J. Syst. Evol. Microbiol.">
        <title>Sellimonas catena sp. nov., isolated from human faeces.</title>
        <authorList>
            <person name="Hisatomi A."/>
            <person name="Ohkuma M."/>
            <person name="Sakamoto M."/>
        </authorList>
    </citation>
    <scope>NUCLEOTIDE SEQUENCE</scope>
    <source>
        <strain evidence="6 9">12EGH17</strain>
        <strain evidence="7">18CBH55</strain>
    </source>
</reference>
<feature type="binding site" evidence="5">
    <location>
        <position position="86"/>
    </location>
    <ligand>
        <name>(2E)-4-hydroxy-3-methylbut-2-enyl diphosphate</name>
        <dbReference type="ChEBI" id="CHEBI:128753"/>
    </ligand>
</feature>
<keyword evidence="5" id="KW-0560">Oxidoreductase</keyword>
<evidence type="ECO:0000256" key="2">
    <source>
        <dbReference type="ARBA" id="ARBA00022723"/>
    </source>
</evidence>
<feature type="binding site" evidence="5">
    <location>
        <position position="239"/>
    </location>
    <ligand>
        <name>(2E)-4-hydroxy-3-methylbut-2-enyl diphosphate</name>
        <dbReference type="ChEBI" id="CHEBI:128753"/>
    </ligand>
</feature>
<reference evidence="6" key="2">
    <citation type="submission" date="2022-11" db="EMBL/GenBank/DDBJ databases">
        <title>Draft genome sequence of Sellimonas catena strain 12EGH17.</title>
        <authorList>
            <person name="Hisatomi A."/>
            <person name="Ohkuma M."/>
            <person name="Sakamoto M."/>
        </authorList>
    </citation>
    <scope>NUCLEOTIDE SEQUENCE</scope>
    <source>
        <strain evidence="6">12EGH17</strain>
    </source>
</reference>
<comment type="pathway">
    <text evidence="5">Isoprenoid biosynthesis; dimethylallyl diphosphate biosynthesis; dimethylallyl diphosphate from (2E)-4-hydroxy-3-methylbutenyl diphosphate: step 1/1.</text>
</comment>
<comment type="catalytic activity">
    <reaction evidence="5">
        <text>dimethylallyl diphosphate + 2 oxidized [2Fe-2S]-[ferredoxin] + H2O = (2E)-4-hydroxy-3-methylbut-2-enyl diphosphate + 2 reduced [2Fe-2S]-[ferredoxin] + 2 H(+)</text>
        <dbReference type="Rhea" id="RHEA:24825"/>
        <dbReference type="Rhea" id="RHEA-COMP:10000"/>
        <dbReference type="Rhea" id="RHEA-COMP:10001"/>
        <dbReference type="ChEBI" id="CHEBI:15377"/>
        <dbReference type="ChEBI" id="CHEBI:15378"/>
        <dbReference type="ChEBI" id="CHEBI:33737"/>
        <dbReference type="ChEBI" id="CHEBI:33738"/>
        <dbReference type="ChEBI" id="CHEBI:57623"/>
        <dbReference type="ChEBI" id="CHEBI:128753"/>
        <dbReference type="EC" id="1.17.7.4"/>
    </reaction>
</comment>
<feature type="binding site" evidence="5">
    <location>
        <position position="136"/>
    </location>
    <ligand>
        <name>(2E)-4-hydroxy-3-methylbut-2-enyl diphosphate</name>
        <dbReference type="ChEBI" id="CHEBI:128753"/>
    </ligand>
</feature>
<dbReference type="EMBL" id="BSBO01000040">
    <property type="protein sequence ID" value="GLG05901.1"/>
    <property type="molecule type" value="Genomic_DNA"/>
</dbReference>
<feature type="binding site" evidence="5">
    <location>
        <position position="240"/>
    </location>
    <ligand>
        <name>dimethylallyl diphosphate</name>
        <dbReference type="ChEBI" id="CHEBI:57623"/>
    </ligand>
</feature>
<reference evidence="7" key="3">
    <citation type="submission" date="2022-11" db="EMBL/GenBank/DDBJ databases">
        <title>Draft genome sequence of Sellimonas catena strain 18CBH55.</title>
        <authorList>
            <person name="Atsushi H."/>
            <person name="Moriya O."/>
            <person name="Mitsuo S."/>
        </authorList>
    </citation>
    <scope>NUCLEOTIDE SEQUENCE</scope>
    <source>
        <strain evidence="7">18CBH55</strain>
    </source>
</reference>
<feature type="binding site" evidence="5">
    <location>
        <position position="183"/>
    </location>
    <ligand>
        <name>(2E)-4-hydroxy-3-methylbut-2-enyl diphosphate</name>
        <dbReference type="ChEBI" id="CHEBI:128753"/>
    </ligand>
</feature>
<feature type="binding site" evidence="5">
    <location>
        <position position="239"/>
    </location>
    <ligand>
        <name>dimethylallyl diphosphate</name>
        <dbReference type="ChEBI" id="CHEBI:57623"/>
    </ligand>
</feature>
<proteinExistence type="inferred from homology"/>
<dbReference type="InterPro" id="IPR003451">
    <property type="entry name" value="LytB/IspH"/>
</dbReference>
<comment type="catalytic activity">
    <reaction evidence="5">
        <text>isopentenyl diphosphate + 2 oxidized [2Fe-2S]-[ferredoxin] + H2O = (2E)-4-hydroxy-3-methylbut-2-enyl diphosphate + 2 reduced [2Fe-2S]-[ferredoxin] + 2 H(+)</text>
        <dbReference type="Rhea" id="RHEA:24488"/>
        <dbReference type="Rhea" id="RHEA-COMP:10000"/>
        <dbReference type="Rhea" id="RHEA-COMP:10001"/>
        <dbReference type="ChEBI" id="CHEBI:15377"/>
        <dbReference type="ChEBI" id="CHEBI:15378"/>
        <dbReference type="ChEBI" id="CHEBI:33737"/>
        <dbReference type="ChEBI" id="CHEBI:33738"/>
        <dbReference type="ChEBI" id="CHEBI:128753"/>
        <dbReference type="ChEBI" id="CHEBI:128769"/>
        <dbReference type="EC" id="1.17.7.4"/>
    </reaction>
</comment>
<evidence type="ECO:0000313" key="6">
    <source>
        <dbReference type="EMBL" id="GLG05901.1"/>
    </source>
</evidence>
<dbReference type="EC" id="1.17.7.4" evidence="5"/>
<dbReference type="AlphaFoldDB" id="A0A9W6FIK7"/>
<reference evidence="6" key="1">
    <citation type="submission" date="2022-11" db="EMBL/GenBank/DDBJ databases">
        <title>Draft genome sequence of Sellimonas catena strain 12EGH17.</title>
        <authorList>
            <person name="Atsushi H."/>
            <person name="Moriya O."/>
            <person name="Mitsuo S."/>
        </authorList>
    </citation>
    <scope>NUCLEOTIDE SEQUENCE</scope>
    <source>
        <strain evidence="6">12EGH17</strain>
    </source>
</reference>
<feature type="binding site" evidence="5">
    <location>
        <position position="108"/>
    </location>
    <ligand>
        <name>[4Fe-4S] cluster</name>
        <dbReference type="ChEBI" id="CHEBI:49883"/>
    </ligand>
</feature>
<comment type="function">
    <text evidence="5">Catalyzes the conversion of 1-hydroxy-2-methyl-2-(E)-butenyl 4-diphosphate (HMBPP) into a mixture of isopentenyl diphosphate (IPP) and dimethylallyl diphosphate (DMAPP). Acts in the terminal step of the DOXP/MEP pathway for isoprenoid precursor biosynthesis.</text>
</comment>
<feature type="binding site" evidence="5">
    <location>
        <position position="285"/>
    </location>
    <ligand>
        <name>(2E)-4-hydroxy-3-methylbut-2-enyl diphosphate</name>
        <dbReference type="ChEBI" id="CHEBI:128753"/>
    </ligand>
</feature>
<keyword evidence="4 5" id="KW-0411">Iron-sulfur</keyword>
<feature type="binding site" evidence="5">
    <location>
        <position position="240"/>
    </location>
    <ligand>
        <name>isopentenyl diphosphate</name>
        <dbReference type="ChEBI" id="CHEBI:128769"/>
    </ligand>
</feature>
<feature type="binding site" evidence="5">
    <location>
        <position position="86"/>
    </location>
    <ligand>
        <name>dimethylallyl diphosphate</name>
        <dbReference type="ChEBI" id="CHEBI:57623"/>
    </ligand>
</feature>
<reference evidence="7" key="4">
    <citation type="submission" date="2022-11" db="EMBL/GenBank/DDBJ databases">
        <title>Draft genome sequence of Sellimonas catena strain 18CBH55.</title>
        <authorList>
            <person name="Hisatomi A."/>
            <person name="Ohkuma M."/>
            <person name="Sakamoto M."/>
        </authorList>
    </citation>
    <scope>NUCLEOTIDE SEQUENCE</scope>
    <source>
        <strain evidence="7">18CBH55</strain>
    </source>
</reference>
<feature type="binding site" evidence="5">
    <location>
        <position position="241"/>
    </location>
    <ligand>
        <name>dimethylallyl diphosphate</name>
        <dbReference type="ChEBI" id="CHEBI:57623"/>
    </ligand>
</feature>
<dbReference type="Proteomes" id="UP001145094">
    <property type="component" value="Unassembled WGS sequence"/>
</dbReference>
<keyword evidence="5" id="KW-0414">Isoprene biosynthesis</keyword>
<feature type="binding site" evidence="5">
    <location>
        <position position="136"/>
    </location>
    <ligand>
        <name>isopentenyl diphosphate</name>
        <dbReference type="ChEBI" id="CHEBI:128769"/>
    </ligand>
</feature>
<dbReference type="NCBIfam" id="TIGR00216">
    <property type="entry name" value="ispH_lytB"/>
    <property type="match status" value="1"/>
</dbReference>
<comment type="pathway">
    <text evidence="5">Isoprenoid biosynthesis; isopentenyl diphosphate biosynthesis via DXP pathway; isopentenyl diphosphate from 1-deoxy-D-xylulose 5-phosphate: step 6/6.</text>
</comment>
<dbReference type="GO" id="GO:0050992">
    <property type="term" value="P:dimethylallyl diphosphate biosynthetic process"/>
    <property type="evidence" value="ECO:0007669"/>
    <property type="project" value="UniProtKB-UniRule"/>
</dbReference>
<protein>
    <recommendedName>
        <fullName evidence="5">4-hydroxy-3-methylbut-2-enyl diphosphate reductase</fullName>
        <shortName evidence="5">HMBPP reductase</shortName>
        <ecNumber evidence="5">1.17.7.4</ecNumber>
    </recommendedName>
</protein>
<dbReference type="EMBL" id="BSCH01000018">
    <property type="protein sequence ID" value="GLG91237.1"/>
    <property type="molecule type" value="Genomic_DNA"/>
</dbReference>
<comment type="cofactor">
    <cofactor evidence="5">
        <name>[4Fe-4S] cluster</name>
        <dbReference type="ChEBI" id="CHEBI:49883"/>
    </cofactor>
    <text evidence="5">Binds 1 [4Fe-4S] cluster per subunit.</text>
</comment>
<feature type="binding site" evidence="5">
    <location>
        <position position="86"/>
    </location>
    <ligand>
        <name>isopentenyl diphosphate</name>
        <dbReference type="ChEBI" id="CHEBI:128769"/>
    </ligand>
</feature>
<feature type="binding site" evidence="5">
    <location>
        <position position="241"/>
    </location>
    <ligand>
        <name>(2E)-4-hydroxy-3-methylbut-2-enyl diphosphate</name>
        <dbReference type="ChEBI" id="CHEBI:128753"/>
    </ligand>
</feature>
<feature type="binding site" evidence="5">
    <location>
        <position position="239"/>
    </location>
    <ligand>
        <name>isopentenyl diphosphate</name>
        <dbReference type="ChEBI" id="CHEBI:128769"/>
    </ligand>
</feature>
<feature type="binding site" evidence="5">
    <location>
        <position position="241"/>
    </location>
    <ligand>
        <name>isopentenyl diphosphate</name>
        <dbReference type="ChEBI" id="CHEBI:128769"/>
    </ligand>
</feature>
<dbReference type="PANTHER" id="PTHR30426:SF0">
    <property type="entry name" value="4-HYDROXY-3-METHYLBUT-2-ENYL DIPHOSPHATE REDUCTASE"/>
    <property type="match status" value="1"/>
</dbReference>
<feature type="binding site" evidence="5">
    <location>
        <position position="51"/>
    </location>
    <ligand>
        <name>isopentenyl diphosphate</name>
        <dbReference type="ChEBI" id="CHEBI:128769"/>
    </ligand>
</feature>
<accession>A0A9W6FIK7</accession>
<evidence type="ECO:0000313" key="7">
    <source>
        <dbReference type="EMBL" id="GLG91237.1"/>
    </source>
</evidence>
<comment type="caution">
    <text evidence="7">The sequence shown here is derived from an EMBL/GenBank/DDBJ whole genome shotgun (WGS) entry which is preliminary data.</text>
</comment>
<feature type="binding site" evidence="5">
    <location>
        <position position="12"/>
    </location>
    <ligand>
        <name>[4Fe-4S] cluster</name>
        <dbReference type="ChEBI" id="CHEBI:49883"/>
    </ligand>
</feature>
<dbReference type="CDD" id="cd13944">
    <property type="entry name" value="lytB_ispH"/>
    <property type="match status" value="1"/>
</dbReference>
<gene>
    <name evidence="5 7" type="primary">ispH</name>
    <name evidence="6" type="ORF">Selli1_30750</name>
    <name evidence="7" type="ORF">Selli2_26640</name>
</gene>
<dbReference type="RefSeq" id="WP_087169245.1">
    <property type="nucleotide sequence ID" value="NZ_BSBO01000040.1"/>
</dbReference>
<dbReference type="HAMAP" id="MF_00191">
    <property type="entry name" value="IspH"/>
    <property type="match status" value="1"/>
</dbReference>
<dbReference type="Gene3D" id="3.40.50.11270">
    <property type="match status" value="1"/>
</dbReference>
<feature type="binding site" evidence="5">
    <location>
        <position position="240"/>
    </location>
    <ligand>
        <name>(2E)-4-hydroxy-3-methylbut-2-enyl diphosphate</name>
        <dbReference type="ChEBI" id="CHEBI:128753"/>
    </ligand>
</feature>
<dbReference type="GO" id="GO:0051539">
    <property type="term" value="F:4 iron, 4 sulfur cluster binding"/>
    <property type="evidence" value="ECO:0007669"/>
    <property type="project" value="UniProtKB-UniRule"/>
</dbReference>
<dbReference type="Pfam" id="PF02401">
    <property type="entry name" value="LYTB"/>
    <property type="match status" value="1"/>
</dbReference>
<feature type="binding site" evidence="5">
    <location>
        <position position="211"/>
    </location>
    <ligand>
        <name>[4Fe-4S] cluster</name>
        <dbReference type="ChEBI" id="CHEBI:49883"/>
    </ligand>
</feature>
<feature type="active site" description="Proton donor" evidence="5">
    <location>
        <position position="138"/>
    </location>
</feature>
<dbReference type="GO" id="GO:0051745">
    <property type="term" value="F:4-hydroxy-3-methylbut-2-enyl diphosphate reductase activity"/>
    <property type="evidence" value="ECO:0007669"/>
    <property type="project" value="UniProtKB-UniRule"/>
</dbReference>
<evidence type="ECO:0000313" key="8">
    <source>
        <dbReference type="Proteomes" id="UP001145094"/>
    </source>
</evidence>
<keyword evidence="2 5" id="KW-0479">Metal-binding</keyword>
<comment type="similarity">
    <text evidence="5">Belongs to the IspH family.</text>
</comment>
<dbReference type="Proteomes" id="UP001145145">
    <property type="component" value="Unassembled WGS sequence"/>
</dbReference>
<feature type="binding site" evidence="5">
    <location>
        <position position="51"/>
    </location>
    <ligand>
        <name>dimethylallyl diphosphate</name>
        <dbReference type="ChEBI" id="CHEBI:57623"/>
    </ligand>
</feature>
<dbReference type="GO" id="GO:0019288">
    <property type="term" value="P:isopentenyl diphosphate biosynthetic process, methylerythritol 4-phosphate pathway"/>
    <property type="evidence" value="ECO:0007669"/>
    <property type="project" value="UniProtKB-UniRule"/>
</dbReference>
<sequence>MEVKLAKTAGFCFGVKRAVDTVYEQARQRKERLDAGEENVPDIYTFGPVIHNEEVVKDLEKKGVKVLRSEEELMELREGHVIIRSHGVGKTVYDILEKNNIGYTDMTCPFVKKIHDIVKRESEAGKYIIIIGNPEHPEVKGIRGWAGNRVSVIESEAEAREFCLGNTELKDESDNKICIVSQTTFNYNKFKYLVEILMKTRYDISVLNTICNATKERQTEAEHIANEVDAMIVIGDKHSSNTQKLFEICKKACENTYYIQTLDDLNMNQLKLKSVEAVGITAGASTPNNIIEEVQNNVRLNF</sequence>
<name>A0A9W6FIK7_9FIRM</name>
<keyword evidence="1 5" id="KW-0004">4Fe-4S</keyword>
<organism evidence="7 8">
    <name type="scientific">Sellimonas catena</name>
    <dbReference type="NCBI Taxonomy" id="2994035"/>
    <lineage>
        <taxon>Bacteria</taxon>
        <taxon>Bacillati</taxon>
        <taxon>Bacillota</taxon>
        <taxon>Clostridia</taxon>
        <taxon>Lachnospirales</taxon>
        <taxon>Lachnospiraceae</taxon>
        <taxon>Sellimonas</taxon>
    </lineage>
</organism>
<dbReference type="Gene3D" id="3.40.1010.20">
    <property type="entry name" value="4-hydroxy-3-methylbut-2-enyl diphosphate reductase, catalytic domain"/>
    <property type="match status" value="2"/>
</dbReference>
<feature type="binding site" evidence="5">
    <location>
        <position position="285"/>
    </location>
    <ligand>
        <name>isopentenyl diphosphate</name>
        <dbReference type="ChEBI" id="CHEBI:128769"/>
    </ligand>
</feature>
<dbReference type="PANTHER" id="PTHR30426">
    <property type="entry name" value="4-HYDROXY-3-METHYLBUT-2-ENYL DIPHOSPHATE REDUCTASE"/>
    <property type="match status" value="1"/>
</dbReference>
<feature type="binding site" evidence="5">
    <location>
        <position position="285"/>
    </location>
    <ligand>
        <name>dimethylallyl diphosphate</name>
        <dbReference type="ChEBI" id="CHEBI:57623"/>
    </ligand>
</feature>
<evidence type="ECO:0000256" key="1">
    <source>
        <dbReference type="ARBA" id="ARBA00022485"/>
    </source>
</evidence>
<dbReference type="GO" id="GO:0016114">
    <property type="term" value="P:terpenoid biosynthetic process"/>
    <property type="evidence" value="ECO:0007669"/>
    <property type="project" value="UniProtKB-UniRule"/>
</dbReference>
<evidence type="ECO:0000313" key="9">
    <source>
        <dbReference type="Proteomes" id="UP001145145"/>
    </source>
</evidence>
<keyword evidence="3 5" id="KW-0408">Iron</keyword>
<feature type="binding site" evidence="5">
    <location>
        <position position="136"/>
    </location>
    <ligand>
        <name>dimethylallyl diphosphate</name>
        <dbReference type="ChEBI" id="CHEBI:57623"/>
    </ligand>
</feature>
<keyword evidence="9" id="KW-1185">Reference proteome</keyword>
<evidence type="ECO:0000256" key="4">
    <source>
        <dbReference type="ARBA" id="ARBA00023014"/>
    </source>
</evidence>